<proteinExistence type="predicted"/>
<dbReference type="AlphaFoldDB" id="A0A3M7T487"/>
<organism evidence="1 2">
    <name type="scientific">Brachionus plicatilis</name>
    <name type="common">Marine rotifer</name>
    <name type="synonym">Brachionus muelleri</name>
    <dbReference type="NCBI Taxonomy" id="10195"/>
    <lineage>
        <taxon>Eukaryota</taxon>
        <taxon>Metazoa</taxon>
        <taxon>Spiralia</taxon>
        <taxon>Gnathifera</taxon>
        <taxon>Rotifera</taxon>
        <taxon>Eurotatoria</taxon>
        <taxon>Monogononta</taxon>
        <taxon>Pseudotrocha</taxon>
        <taxon>Ploima</taxon>
        <taxon>Brachionidae</taxon>
        <taxon>Brachionus</taxon>
    </lineage>
</organism>
<accession>A0A3M7T487</accession>
<reference evidence="1 2" key="1">
    <citation type="journal article" date="2018" name="Sci. Rep.">
        <title>Genomic signatures of local adaptation to the degree of environmental predictability in rotifers.</title>
        <authorList>
            <person name="Franch-Gras L."/>
            <person name="Hahn C."/>
            <person name="Garcia-Roger E.M."/>
            <person name="Carmona M.J."/>
            <person name="Serra M."/>
            <person name="Gomez A."/>
        </authorList>
    </citation>
    <scope>NUCLEOTIDE SEQUENCE [LARGE SCALE GENOMIC DNA]</scope>
    <source>
        <strain evidence="1">HYR1</strain>
    </source>
</reference>
<dbReference type="EMBL" id="REGN01000323">
    <property type="protein sequence ID" value="RNA42747.1"/>
    <property type="molecule type" value="Genomic_DNA"/>
</dbReference>
<gene>
    <name evidence="1" type="ORF">BpHYR1_021847</name>
</gene>
<evidence type="ECO:0000313" key="1">
    <source>
        <dbReference type="EMBL" id="RNA42747.1"/>
    </source>
</evidence>
<evidence type="ECO:0000313" key="2">
    <source>
        <dbReference type="Proteomes" id="UP000276133"/>
    </source>
</evidence>
<dbReference type="Proteomes" id="UP000276133">
    <property type="component" value="Unassembled WGS sequence"/>
</dbReference>
<protein>
    <submittedName>
        <fullName evidence="1">Uncharacterized protein</fullName>
    </submittedName>
</protein>
<sequence>MLINNNKLCVVTNQSYLYDILVLLASFLNVFKEFIDFVFKTIYCQFLMEHKLSKKKSKKYLKKENLIFDKNKNKFKSCNKNRE</sequence>
<keyword evidence="2" id="KW-1185">Reference proteome</keyword>
<comment type="caution">
    <text evidence="1">The sequence shown here is derived from an EMBL/GenBank/DDBJ whole genome shotgun (WGS) entry which is preliminary data.</text>
</comment>
<name>A0A3M7T487_BRAPC</name>